<organism evidence="9 10">
    <name type="scientific">Prosthecobacter dejongeii</name>
    <dbReference type="NCBI Taxonomy" id="48465"/>
    <lineage>
        <taxon>Bacteria</taxon>
        <taxon>Pseudomonadati</taxon>
        <taxon>Verrucomicrobiota</taxon>
        <taxon>Verrucomicrobiia</taxon>
        <taxon>Verrucomicrobiales</taxon>
        <taxon>Verrucomicrobiaceae</taxon>
        <taxon>Prosthecobacter</taxon>
    </lineage>
</organism>
<dbReference type="AlphaFoldDB" id="A0A7W7YLH0"/>
<sequence>MPPWIEYSACAVCAISGVLAAEGKRMDLFGAVVLALVAAVGGGTIRDLCLGVRPVFWIQAPDHITWSLVAAVSTFVLAGFIEIPNRALTLADAFGLALFGIVGTEKALLLGSPAIVAVLLGIVTGVAGGILRDVLRSEIPWVLRAEVELYATAVGIGATIFVLLERWLPPSESHRYIAMSVILILRLAAMRWKLRLPTFQTRPKK</sequence>
<evidence type="ECO:0000256" key="3">
    <source>
        <dbReference type="ARBA" id="ARBA00022475"/>
    </source>
</evidence>
<keyword evidence="4 7" id="KW-0812">Transmembrane</keyword>
<evidence type="ECO:0000313" key="9">
    <source>
        <dbReference type="EMBL" id="MBB5038115.1"/>
    </source>
</evidence>
<evidence type="ECO:0000256" key="4">
    <source>
        <dbReference type="ARBA" id="ARBA00022692"/>
    </source>
</evidence>
<dbReference type="PANTHER" id="PTHR30506:SF3">
    <property type="entry name" value="UPF0126 INNER MEMBRANE PROTEIN YADS-RELATED"/>
    <property type="match status" value="1"/>
</dbReference>
<comment type="subcellular location">
    <subcellularLocation>
        <location evidence="1">Cell membrane</location>
        <topology evidence="1">Multi-pass membrane protein</topology>
    </subcellularLocation>
</comment>
<evidence type="ECO:0000256" key="5">
    <source>
        <dbReference type="ARBA" id="ARBA00022989"/>
    </source>
</evidence>
<feature type="transmembrane region" description="Helical" evidence="7">
    <location>
        <begin position="64"/>
        <end position="81"/>
    </location>
</feature>
<feature type="transmembrane region" description="Helical" evidence="7">
    <location>
        <begin position="147"/>
        <end position="164"/>
    </location>
</feature>
<name>A0A7W7YLH0_9BACT</name>
<feature type="transmembrane region" description="Helical" evidence="7">
    <location>
        <begin position="30"/>
        <end position="52"/>
    </location>
</feature>
<evidence type="ECO:0000256" key="2">
    <source>
        <dbReference type="ARBA" id="ARBA00008193"/>
    </source>
</evidence>
<keyword evidence="5 7" id="KW-1133">Transmembrane helix</keyword>
<dbReference type="PANTHER" id="PTHR30506">
    <property type="entry name" value="INNER MEMBRANE PROTEIN"/>
    <property type="match status" value="1"/>
</dbReference>
<feature type="transmembrane region" description="Helical" evidence="7">
    <location>
        <begin position="176"/>
        <end position="194"/>
    </location>
</feature>
<feature type="domain" description="Glycine transporter" evidence="8">
    <location>
        <begin position="4"/>
        <end position="77"/>
    </location>
</feature>
<feature type="domain" description="Glycine transporter" evidence="8">
    <location>
        <begin position="90"/>
        <end position="165"/>
    </location>
</feature>
<comment type="caution">
    <text evidence="9">The sequence shown here is derived from an EMBL/GenBank/DDBJ whole genome shotgun (WGS) entry which is preliminary data.</text>
</comment>
<proteinExistence type="inferred from homology"/>
<dbReference type="InterPro" id="IPR005115">
    <property type="entry name" value="Gly_transporter"/>
</dbReference>
<keyword evidence="6 7" id="KW-0472">Membrane</keyword>
<gene>
    <name evidence="9" type="ORF">HNQ64_002373</name>
</gene>
<evidence type="ECO:0000313" key="10">
    <source>
        <dbReference type="Proteomes" id="UP000534294"/>
    </source>
</evidence>
<protein>
    <submittedName>
        <fullName evidence="9">Putative membrane protein YeiH</fullName>
    </submittedName>
</protein>
<evidence type="ECO:0000256" key="7">
    <source>
        <dbReference type="SAM" id="Phobius"/>
    </source>
</evidence>
<dbReference type="GO" id="GO:0005886">
    <property type="term" value="C:plasma membrane"/>
    <property type="evidence" value="ECO:0007669"/>
    <property type="project" value="UniProtKB-SubCell"/>
</dbReference>
<feature type="transmembrane region" description="Helical" evidence="7">
    <location>
        <begin position="114"/>
        <end position="135"/>
    </location>
</feature>
<comment type="similarity">
    <text evidence="2">Belongs to the UPF0126 family.</text>
</comment>
<keyword evidence="10" id="KW-1185">Reference proteome</keyword>
<keyword evidence="3" id="KW-1003">Cell membrane</keyword>
<accession>A0A7W7YLH0</accession>
<dbReference type="Pfam" id="PF03458">
    <property type="entry name" value="Gly_transporter"/>
    <property type="match status" value="2"/>
</dbReference>
<evidence type="ECO:0000256" key="6">
    <source>
        <dbReference type="ARBA" id="ARBA00023136"/>
    </source>
</evidence>
<reference evidence="9 10" key="1">
    <citation type="submission" date="2020-08" db="EMBL/GenBank/DDBJ databases">
        <title>Genomic Encyclopedia of Type Strains, Phase IV (KMG-IV): sequencing the most valuable type-strain genomes for metagenomic binning, comparative biology and taxonomic classification.</title>
        <authorList>
            <person name="Goeker M."/>
        </authorList>
    </citation>
    <scope>NUCLEOTIDE SEQUENCE [LARGE SCALE GENOMIC DNA]</scope>
    <source>
        <strain evidence="9 10">DSM 12251</strain>
    </source>
</reference>
<dbReference type="RefSeq" id="WP_184208628.1">
    <property type="nucleotide sequence ID" value="NZ_JACHIF010000004.1"/>
</dbReference>
<evidence type="ECO:0000259" key="8">
    <source>
        <dbReference type="Pfam" id="PF03458"/>
    </source>
</evidence>
<dbReference type="EMBL" id="JACHIF010000004">
    <property type="protein sequence ID" value="MBB5038115.1"/>
    <property type="molecule type" value="Genomic_DNA"/>
</dbReference>
<dbReference type="Proteomes" id="UP000534294">
    <property type="component" value="Unassembled WGS sequence"/>
</dbReference>
<evidence type="ECO:0000256" key="1">
    <source>
        <dbReference type="ARBA" id="ARBA00004651"/>
    </source>
</evidence>